<geneLocation type="plasmid" evidence="2 3">
    <name>unnamed1</name>
</geneLocation>
<sequence length="101" mass="11604">MTIESKLNTPDFSIENIKDAGFLAYASYPEYVTYNTWFIIDIDLSSFKGKQQRVSIAIPDFLITRIDYAVQSNHSIYRDRSHFFSEAAQNELAKLVGDKTL</sequence>
<organism evidence="2 3">
    <name type="scientific">Yersinia massiliensis</name>
    <dbReference type="NCBI Taxonomy" id="419257"/>
    <lineage>
        <taxon>Bacteria</taxon>
        <taxon>Pseudomonadati</taxon>
        <taxon>Pseudomonadota</taxon>
        <taxon>Gammaproteobacteria</taxon>
        <taxon>Enterobacterales</taxon>
        <taxon>Yersiniaceae</taxon>
        <taxon>Yersinia</taxon>
    </lineage>
</organism>
<dbReference type="Pfam" id="PF15919">
    <property type="entry name" value="HicB_lk_antitox"/>
    <property type="match status" value="1"/>
</dbReference>
<gene>
    <name evidence="2" type="ORF">DA391_23720</name>
</gene>
<evidence type="ECO:0000313" key="3">
    <source>
        <dbReference type="Proteomes" id="UP000240908"/>
    </source>
</evidence>
<proteinExistence type="predicted"/>
<dbReference type="InterPro" id="IPR031807">
    <property type="entry name" value="HicB-like"/>
</dbReference>
<dbReference type="Proteomes" id="UP000240908">
    <property type="component" value="Plasmid unnamed1"/>
</dbReference>
<keyword evidence="3" id="KW-1185">Reference proteome</keyword>
<feature type="domain" description="HicB-like antitoxin of toxin-antitoxin system" evidence="1">
    <location>
        <begin position="25"/>
        <end position="88"/>
    </location>
</feature>
<evidence type="ECO:0000259" key="1">
    <source>
        <dbReference type="Pfam" id="PF15919"/>
    </source>
</evidence>
<accession>A0ABM6V0Y1</accession>
<evidence type="ECO:0000313" key="2">
    <source>
        <dbReference type="EMBL" id="AVX40683.1"/>
    </source>
</evidence>
<reference evidence="3" key="1">
    <citation type="journal article" date="2018" name="Genome Announc.">
        <title>First complete genome sequence of Yersinia massiliensis.</title>
        <authorList>
            <person name="Thomas M.C."/>
            <person name="Arling V."/>
            <person name="Goji N."/>
            <person name="Janzen T.W."/>
            <person name="Duceppe M.-O."/>
            <person name="Mathews A."/>
            <person name="Carrillo C."/>
            <person name="Amoako K."/>
        </authorList>
    </citation>
    <scope>NUCLEOTIDE SEQUENCE [LARGE SCALE GENOMIC DNA]</scope>
    <source>
        <strain evidence="3">GTA</strain>
        <plasmid evidence="3">unnamed1</plasmid>
    </source>
</reference>
<protein>
    <recommendedName>
        <fullName evidence="1">HicB-like antitoxin of toxin-antitoxin system domain-containing protein</fullName>
    </recommendedName>
</protein>
<name>A0ABM6V0Y1_9GAMM</name>
<keyword evidence="2" id="KW-0614">Plasmid</keyword>
<dbReference type="EMBL" id="CP028488">
    <property type="protein sequence ID" value="AVX40683.1"/>
    <property type="molecule type" value="Genomic_DNA"/>
</dbReference>